<proteinExistence type="predicted"/>
<feature type="signal peptide" evidence="1">
    <location>
        <begin position="1"/>
        <end position="22"/>
    </location>
</feature>
<comment type="caution">
    <text evidence="2">The sequence shown here is derived from an EMBL/GenBank/DDBJ whole genome shotgun (WGS) entry which is preliminary data.</text>
</comment>
<evidence type="ECO:0000313" key="2">
    <source>
        <dbReference type="EMBL" id="KAF0752217.1"/>
    </source>
</evidence>
<dbReference type="EMBL" id="VJMI01011645">
    <property type="protein sequence ID" value="KAF0752217.1"/>
    <property type="molecule type" value="Genomic_DNA"/>
</dbReference>
<protein>
    <submittedName>
        <fullName evidence="2">Uncharacterized protein</fullName>
    </submittedName>
</protein>
<feature type="chain" id="PRO_5025468401" evidence="1">
    <location>
        <begin position="23"/>
        <end position="105"/>
    </location>
</feature>
<evidence type="ECO:0000313" key="3">
    <source>
        <dbReference type="Proteomes" id="UP000469452"/>
    </source>
</evidence>
<dbReference type="PROSITE" id="PS51257">
    <property type="entry name" value="PROKAR_LIPOPROTEIN"/>
    <property type="match status" value="1"/>
</dbReference>
<evidence type="ECO:0000256" key="1">
    <source>
        <dbReference type="SAM" id="SignalP"/>
    </source>
</evidence>
<gene>
    <name evidence="2" type="ORF">AaE_006117</name>
</gene>
<keyword evidence="1" id="KW-0732">Signal</keyword>
<dbReference type="Proteomes" id="UP000469452">
    <property type="component" value="Unassembled WGS sequence"/>
</dbReference>
<reference evidence="2 3" key="1">
    <citation type="submission" date="2019-06" db="EMBL/GenBank/DDBJ databases">
        <title>Genomics analysis of Aphanomyces spp. identifies a new class of oomycete effector associated with host adaptation.</title>
        <authorList>
            <person name="Gaulin E."/>
        </authorList>
    </citation>
    <scope>NUCLEOTIDE SEQUENCE [LARGE SCALE GENOMIC DNA]</scope>
    <source>
        <strain evidence="2 3">E</strain>
    </source>
</reference>
<dbReference type="AlphaFoldDB" id="A0A6A5AM64"/>
<sequence>MRAAMCRAATVAAVAFFSCIHASPDTYRLQTAVVRTSTGDLYGTYAKDPLSSNTWGGDLPDQDMALQGQVVSLRALSPAATFACQASELINNTALQQKLVSLIPG</sequence>
<accession>A0A6A5AM64</accession>
<name>A0A6A5AM64_APHAT</name>
<organism evidence="2 3">
    <name type="scientific">Aphanomyces astaci</name>
    <name type="common">Crayfish plague agent</name>
    <dbReference type="NCBI Taxonomy" id="112090"/>
    <lineage>
        <taxon>Eukaryota</taxon>
        <taxon>Sar</taxon>
        <taxon>Stramenopiles</taxon>
        <taxon>Oomycota</taxon>
        <taxon>Saprolegniomycetes</taxon>
        <taxon>Saprolegniales</taxon>
        <taxon>Verrucalvaceae</taxon>
        <taxon>Aphanomyces</taxon>
    </lineage>
</organism>